<feature type="transmembrane region" description="Helical" evidence="22">
    <location>
        <begin position="27"/>
        <end position="45"/>
    </location>
</feature>
<evidence type="ECO:0000256" key="3">
    <source>
        <dbReference type="ARBA" id="ARBA00012438"/>
    </source>
</evidence>
<dbReference type="InterPro" id="IPR003661">
    <property type="entry name" value="HisK_dim/P_dom"/>
</dbReference>
<dbReference type="SUPFAM" id="SSF55874">
    <property type="entry name" value="ATPase domain of HSP90 chaperone/DNA topoisomerase II/histidine kinase"/>
    <property type="match status" value="1"/>
</dbReference>
<evidence type="ECO:0000256" key="21">
    <source>
        <dbReference type="PROSITE-ProRule" id="PRU00169"/>
    </source>
</evidence>
<evidence type="ECO:0000256" key="16">
    <source>
        <dbReference type="ARBA" id="ARBA00058004"/>
    </source>
</evidence>
<dbReference type="Pfam" id="PF01627">
    <property type="entry name" value="Hpt"/>
    <property type="match status" value="1"/>
</dbReference>
<dbReference type="SUPFAM" id="SSF52172">
    <property type="entry name" value="CheY-like"/>
    <property type="match status" value="2"/>
</dbReference>
<dbReference type="EC" id="2.7.13.3" evidence="3"/>
<feature type="domain" description="CHASE" evidence="27">
    <location>
        <begin position="92"/>
        <end position="257"/>
    </location>
</feature>
<dbReference type="Proteomes" id="UP000235916">
    <property type="component" value="Unassembled WGS sequence"/>
</dbReference>
<dbReference type="GO" id="GO:0005886">
    <property type="term" value="C:plasma membrane"/>
    <property type="evidence" value="ECO:0007669"/>
    <property type="project" value="UniProtKB-SubCell"/>
</dbReference>
<feature type="modified residue" description="4-aspartylphosphate" evidence="21">
    <location>
        <position position="1334"/>
    </location>
</feature>
<comment type="subunit">
    <text evidence="17">At low DSF concentrations, interacts with RpfF.</text>
</comment>
<dbReference type="RefSeq" id="WP_102766043.1">
    <property type="nucleotide sequence ID" value="NZ_POSP01000001.1"/>
</dbReference>
<dbReference type="InterPro" id="IPR001610">
    <property type="entry name" value="PAC"/>
</dbReference>
<keyword evidence="5 21" id="KW-0597">Phosphoprotein</keyword>
<keyword evidence="15 22" id="KW-0472">Membrane</keyword>
<name>A0A2N8L2I2_9BURK</name>
<dbReference type="CDD" id="cd00082">
    <property type="entry name" value="HisKA"/>
    <property type="match status" value="1"/>
</dbReference>
<dbReference type="GO" id="GO:0000155">
    <property type="term" value="F:phosphorelay sensor kinase activity"/>
    <property type="evidence" value="ECO:0007669"/>
    <property type="project" value="InterPro"/>
</dbReference>
<evidence type="ECO:0000256" key="6">
    <source>
        <dbReference type="ARBA" id="ARBA00022679"/>
    </source>
</evidence>
<comment type="function">
    <text evidence="16">Member of the two-component regulatory system BvgS/BvgA. Phosphorylates BvgA via a four-step phosphorelay in response to environmental signals.</text>
</comment>
<dbReference type="PROSITE" id="PS50839">
    <property type="entry name" value="CHASE"/>
    <property type="match status" value="1"/>
</dbReference>
<dbReference type="InterPro" id="IPR036097">
    <property type="entry name" value="HisK_dim/P_sf"/>
</dbReference>
<feature type="domain" description="Response regulatory" evidence="24">
    <location>
        <begin position="1283"/>
        <end position="1401"/>
    </location>
</feature>
<evidence type="ECO:0000256" key="18">
    <source>
        <dbReference type="ARBA" id="ARBA00068150"/>
    </source>
</evidence>
<accession>A0A2N8L2I2</accession>
<dbReference type="InterPro" id="IPR001789">
    <property type="entry name" value="Sig_transdc_resp-reg_receiver"/>
</dbReference>
<dbReference type="InterPro" id="IPR036890">
    <property type="entry name" value="HATPase_C_sf"/>
</dbReference>
<evidence type="ECO:0000259" key="26">
    <source>
        <dbReference type="PROSITE" id="PS50113"/>
    </source>
</evidence>
<feature type="modified residue" description="4-aspartylphosphate" evidence="21">
    <location>
        <position position="1183"/>
    </location>
</feature>
<dbReference type="Gene3D" id="3.30.450.350">
    <property type="entry name" value="CHASE domain"/>
    <property type="match status" value="1"/>
</dbReference>
<dbReference type="Pfam" id="PF12860">
    <property type="entry name" value="PAS_7"/>
    <property type="match status" value="2"/>
</dbReference>
<keyword evidence="13" id="KW-0902">Two-component regulatory system</keyword>
<dbReference type="FunFam" id="1.10.287.130:FF:000002">
    <property type="entry name" value="Two-component osmosensing histidine kinase"/>
    <property type="match status" value="1"/>
</dbReference>
<dbReference type="InterPro" id="IPR004358">
    <property type="entry name" value="Sig_transdc_His_kin-like_C"/>
</dbReference>
<dbReference type="Gene3D" id="3.30.565.10">
    <property type="entry name" value="Histidine kinase-like ATPase, C-terminal domain"/>
    <property type="match status" value="1"/>
</dbReference>
<evidence type="ECO:0000256" key="14">
    <source>
        <dbReference type="ARBA" id="ARBA00023026"/>
    </source>
</evidence>
<dbReference type="SUPFAM" id="SSF55785">
    <property type="entry name" value="PYP-like sensor domain (PAS domain)"/>
    <property type="match status" value="4"/>
</dbReference>
<comment type="subcellular location">
    <subcellularLocation>
        <location evidence="2">Cell membrane</location>
        <topology evidence="2">Multi-pass membrane protein</topology>
    </subcellularLocation>
</comment>
<evidence type="ECO:0000259" key="24">
    <source>
        <dbReference type="PROSITE" id="PS50110"/>
    </source>
</evidence>
<dbReference type="SMART" id="SM00388">
    <property type="entry name" value="HisKA"/>
    <property type="match status" value="1"/>
</dbReference>
<evidence type="ECO:0000256" key="15">
    <source>
        <dbReference type="ARBA" id="ARBA00023136"/>
    </source>
</evidence>
<dbReference type="Gene3D" id="3.40.50.2300">
    <property type="match status" value="2"/>
</dbReference>
<protein>
    <recommendedName>
        <fullName evidence="18">Sensory/regulatory protein RpfC</fullName>
        <ecNumber evidence="3">2.7.13.3</ecNumber>
    </recommendedName>
    <alternativeName>
        <fullName evidence="19">Virulence sensor protein BvgS</fullName>
    </alternativeName>
</protein>
<dbReference type="NCBIfam" id="TIGR00229">
    <property type="entry name" value="sensory_box"/>
    <property type="match status" value="1"/>
</dbReference>
<dbReference type="Gene3D" id="2.10.70.100">
    <property type="match status" value="1"/>
</dbReference>
<dbReference type="SMART" id="SM00091">
    <property type="entry name" value="PAS"/>
    <property type="match status" value="3"/>
</dbReference>
<keyword evidence="11" id="KW-0067">ATP-binding</keyword>
<feature type="modified residue" description="Phosphohistidine" evidence="20">
    <location>
        <position position="1505"/>
    </location>
</feature>
<keyword evidence="12 22" id="KW-1133">Transmembrane helix</keyword>
<dbReference type="PRINTS" id="PR00344">
    <property type="entry name" value="BCTRLSENSOR"/>
</dbReference>
<dbReference type="InterPro" id="IPR005467">
    <property type="entry name" value="His_kinase_dom"/>
</dbReference>
<dbReference type="Pfam" id="PF00512">
    <property type="entry name" value="HisKA"/>
    <property type="match status" value="1"/>
</dbReference>
<evidence type="ECO:0000256" key="5">
    <source>
        <dbReference type="ARBA" id="ARBA00022553"/>
    </source>
</evidence>
<evidence type="ECO:0000259" key="28">
    <source>
        <dbReference type="PROSITE" id="PS50894"/>
    </source>
</evidence>
<dbReference type="CDD" id="cd00130">
    <property type="entry name" value="PAS"/>
    <property type="match status" value="1"/>
</dbReference>
<dbReference type="PROSITE" id="PS50112">
    <property type="entry name" value="PAS"/>
    <property type="match status" value="1"/>
</dbReference>
<evidence type="ECO:0000313" key="30">
    <source>
        <dbReference type="Proteomes" id="UP000235916"/>
    </source>
</evidence>
<evidence type="ECO:0000259" key="27">
    <source>
        <dbReference type="PROSITE" id="PS50839"/>
    </source>
</evidence>
<dbReference type="SUPFAM" id="SSF47384">
    <property type="entry name" value="Homodimeric domain of signal transducing histidine kinase"/>
    <property type="match status" value="1"/>
</dbReference>
<organism evidence="29 30">
    <name type="scientific">Kinneretia aquatilis</name>
    <dbReference type="NCBI Taxonomy" id="2070761"/>
    <lineage>
        <taxon>Bacteria</taxon>
        <taxon>Pseudomonadati</taxon>
        <taxon>Pseudomonadota</taxon>
        <taxon>Betaproteobacteria</taxon>
        <taxon>Burkholderiales</taxon>
        <taxon>Sphaerotilaceae</taxon>
        <taxon>Roseateles</taxon>
    </lineage>
</organism>
<evidence type="ECO:0000256" key="11">
    <source>
        <dbReference type="ARBA" id="ARBA00022840"/>
    </source>
</evidence>
<feature type="domain" description="HPt" evidence="28">
    <location>
        <begin position="1466"/>
        <end position="1558"/>
    </location>
</feature>
<evidence type="ECO:0000256" key="8">
    <source>
        <dbReference type="ARBA" id="ARBA00022729"/>
    </source>
</evidence>
<dbReference type="Pfam" id="PF13426">
    <property type="entry name" value="PAS_9"/>
    <property type="match status" value="2"/>
</dbReference>
<keyword evidence="9" id="KW-0547">Nucleotide-binding</keyword>
<dbReference type="InterPro" id="IPR011006">
    <property type="entry name" value="CheY-like_superfamily"/>
</dbReference>
<evidence type="ECO:0000256" key="1">
    <source>
        <dbReference type="ARBA" id="ARBA00000085"/>
    </source>
</evidence>
<feature type="transmembrane region" description="Helical" evidence="22">
    <location>
        <begin position="329"/>
        <end position="350"/>
    </location>
</feature>
<dbReference type="InterPro" id="IPR006189">
    <property type="entry name" value="CHASE_dom"/>
</dbReference>
<proteinExistence type="predicted"/>
<evidence type="ECO:0000313" key="29">
    <source>
        <dbReference type="EMBL" id="PND39909.1"/>
    </source>
</evidence>
<dbReference type="OrthoDB" id="5519028at2"/>
<dbReference type="SMART" id="SM00086">
    <property type="entry name" value="PAC"/>
    <property type="match status" value="2"/>
</dbReference>
<dbReference type="InterPro" id="IPR036641">
    <property type="entry name" value="HPT_dom_sf"/>
</dbReference>
<keyword evidence="8" id="KW-0732">Signal</keyword>
<feature type="domain" description="PAS" evidence="25">
    <location>
        <begin position="387"/>
        <end position="416"/>
    </location>
</feature>
<dbReference type="PROSITE" id="PS50894">
    <property type="entry name" value="HPT"/>
    <property type="match status" value="1"/>
</dbReference>
<feature type="domain" description="Response regulatory" evidence="24">
    <location>
        <begin position="1129"/>
        <end position="1251"/>
    </location>
</feature>
<dbReference type="FunFam" id="3.30.565.10:FF:000010">
    <property type="entry name" value="Sensor histidine kinase RcsC"/>
    <property type="match status" value="1"/>
</dbReference>
<keyword evidence="10" id="KW-0418">Kinase</keyword>
<keyword evidence="30" id="KW-1185">Reference proteome</keyword>
<dbReference type="InterPro" id="IPR035965">
    <property type="entry name" value="PAS-like_dom_sf"/>
</dbReference>
<keyword evidence="6" id="KW-0808">Transferase</keyword>
<dbReference type="InterPro" id="IPR008207">
    <property type="entry name" value="Sig_transdc_His_kin_Hpt_dom"/>
</dbReference>
<comment type="caution">
    <text evidence="29">The sequence shown here is derived from an EMBL/GenBank/DDBJ whole genome shotgun (WGS) entry which is preliminary data.</text>
</comment>
<evidence type="ECO:0000256" key="12">
    <source>
        <dbReference type="ARBA" id="ARBA00022989"/>
    </source>
</evidence>
<dbReference type="PROSITE" id="PS50113">
    <property type="entry name" value="PAC"/>
    <property type="match status" value="2"/>
</dbReference>
<dbReference type="EMBL" id="POSP01000001">
    <property type="protein sequence ID" value="PND39909.1"/>
    <property type="molecule type" value="Genomic_DNA"/>
</dbReference>
<gene>
    <name evidence="29" type="ORF">C1O66_00390</name>
</gene>
<evidence type="ECO:0000256" key="13">
    <source>
        <dbReference type="ARBA" id="ARBA00023012"/>
    </source>
</evidence>
<dbReference type="InterPro" id="IPR000700">
    <property type="entry name" value="PAS-assoc_C"/>
</dbReference>
<dbReference type="InterPro" id="IPR000014">
    <property type="entry name" value="PAS"/>
</dbReference>
<dbReference type="Gene3D" id="1.20.120.160">
    <property type="entry name" value="HPT domain"/>
    <property type="match status" value="1"/>
</dbReference>
<evidence type="ECO:0000256" key="4">
    <source>
        <dbReference type="ARBA" id="ARBA00022475"/>
    </source>
</evidence>
<evidence type="ECO:0000259" key="23">
    <source>
        <dbReference type="PROSITE" id="PS50109"/>
    </source>
</evidence>
<feature type="domain" description="PAC" evidence="26">
    <location>
        <begin position="443"/>
        <end position="497"/>
    </location>
</feature>
<keyword evidence="14" id="KW-0843">Virulence</keyword>
<dbReference type="SUPFAM" id="SSF47226">
    <property type="entry name" value="Histidine-containing phosphotransfer domain, HPT domain"/>
    <property type="match status" value="1"/>
</dbReference>
<dbReference type="SMART" id="SM01079">
    <property type="entry name" value="CHASE"/>
    <property type="match status" value="1"/>
</dbReference>
<dbReference type="Gene3D" id="3.30.450.20">
    <property type="entry name" value="PAS domain"/>
    <property type="match status" value="4"/>
</dbReference>
<dbReference type="CDD" id="cd16922">
    <property type="entry name" value="HATPase_EvgS-ArcB-TorS-like"/>
    <property type="match status" value="1"/>
</dbReference>
<dbReference type="SMART" id="SM00448">
    <property type="entry name" value="REC"/>
    <property type="match status" value="2"/>
</dbReference>
<dbReference type="PROSITE" id="PS50109">
    <property type="entry name" value="HIS_KIN"/>
    <property type="match status" value="1"/>
</dbReference>
<evidence type="ECO:0000256" key="19">
    <source>
        <dbReference type="ARBA" id="ARBA00070152"/>
    </source>
</evidence>
<evidence type="ECO:0000256" key="9">
    <source>
        <dbReference type="ARBA" id="ARBA00022741"/>
    </source>
</evidence>
<dbReference type="CDD" id="cd17546">
    <property type="entry name" value="REC_hyHK_CKI1_RcsC-like"/>
    <property type="match status" value="2"/>
</dbReference>
<dbReference type="Pfam" id="PF00072">
    <property type="entry name" value="Response_reg"/>
    <property type="match status" value="2"/>
</dbReference>
<keyword evidence="7 22" id="KW-0812">Transmembrane</keyword>
<feature type="domain" description="PAC" evidence="26">
    <location>
        <begin position="571"/>
        <end position="622"/>
    </location>
</feature>
<dbReference type="Pfam" id="PF02518">
    <property type="entry name" value="HATPase_c"/>
    <property type="match status" value="1"/>
</dbReference>
<comment type="catalytic activity">
    <reaction evidence="1">
        <text>ATP + protein L-histidine = ADP + protein N-phospho-L-histidine.</text>
        <dbReference type="EC" id="2.7.13.3"/>
    </reaction>
</comment>
<evidence type="ECO:0000256" key="2">
    <source>
        <dbReference type="ARBA" id="ARBA00004651"/>
    </source>
</evidence>
<evidence type="ECO:0000256" key="10">
    <source>
        <dbReference type="ARBA" id="ARBA00022777"/>
    </source>
</evidence>
<dbReference type="Gene3D" id="1.10.287.130">
    <property type="match status" value="1"/>
</dbReference>
<sequence length="1669" mass="181245">MPGLRPLSGAALAAALRRQLRHGGPRASLAALGLLLAGLALTAVLSMGSAEQAERDALAQFDRLAGRIEREIERRLLQPIYGLKGARGVYAASDEVSRIDFRNYVDSRQLAQEFPGIRGFGFIERVPRPHLDRFLVQARADGMPDFQVRTSGQWADLYVIKYLEPLSDNLAALGYDLGQEPLRREAIERAVLTGEDTMSGRISLLQDEAKRPGFMLMVPVYRRGADPQTEGQRLRALVGVVYAPVVADELLGRVAEVGEQLLDFRLLADDGPQAQDLLFASATGAANEARAARPSLEQERRIDFAGKRLRLQLVSTPAFEQRVHRGAPLWIAVSGAGLSLSLAFATWLLISGRLRAEALAAARTADLARALGENRSLLETVHQHSIVSVTDVAGTIIDVNEAFCRISGYSREELLGANHRLINSGQHGPEFWRGVWAELLAGRSWRGELCNMAKSGQLYWVDSIIAPIFDAQGRIEKYISIRSDISAAKRAALRLLNNQVVLDRAERLAGLGAWELAVDTQKLSWSDQTYRLHDVPLGTEVTLDLALSHLSDSGRRALQDAVHQAASGRAWDLELSLRTGTGRELWVRSVGEASFDDQGALRIFGTYQDITQRRALEAQTRQANQVLRSVLENLPCALSVFDADLNLLAHNGQFRRLLEFPDELFAGPNTTFEQIIRFNAARGEYGEAEDVEATVQQIIERARHPSLHQFERTRPNGRTLEVRGAPMPDGGFVTTYVDISERKRAEAEVRRAEALLRGSIDAVNEGFVLYDPEDRLVFCNEKYRQMYPRSADLIVPGASFESIVRGGAERGQYVEAIGRVEEWVAERMAAHRVAQATLVQKLDDERWVRVIERRMDDGHLVGFRIDITDLMRATEEAQSASRAKSQFLANMSHEIRTPMNAILGMLKLLQKTPLSERQQDYASKTEGAARSLLGLLNDILDFSKVEAGKMTLDPQPFRLEPLFRELSVILSANLGAKPVELLFDLDPGLPAQLLGDALRLQQVLINLGGNALKFTPQGEVVLGLRLQALTQDRAKLEFSVRDSGIGIAPEHQAQIFSGFTQAEASTTRRFGGTGLGLAISQRLVQLMGGELRLDSAPGRGSHFSFNLQLPVLPPDAEAAGGPAAARVLRALIVDDHEEARAVLARMATALGWTVLQADRGEAALLQLQQAAAQGQALDLVLLDGQMPGQDALACARRMRELQQGLRVLLMVSAHGREQLGQRSAADAELLEDCLVKPLTPGMLADAGHGADAAPRAGAAPQATAALPLLPRSDPPSQALQGLRLLVVEDNLNNQQVAQELLEDAGARVSLAEHGQRAVELLRERPRDFDLVLMDVQMPVMDGYTATRWIREQLGLRELPIVAMTANAMASDRAECLAAGMNEHVGKPFDLEPLTRLILQLCAPARAPGAQADAPVSAADPVAAAEPVAASRKPRSFPTLAVPAELRQRALAQGIELQSAMDRFMGKISLFQRMAQTFGPSAEDLQAQLRQALSDGDAAAAGMALHSLKGLAATLGAQALAALGAEGEERLKRGESLDPDWLQGLAQQLERGSADLRQLADELARHAQAAAAPGAAAVAPEAVAVDGATVPPAAAEAAFAAELAQLRQMLRDFDMAATDTLNQMLQTHASRFAAVRDPLEAAVMALDFERALALTDGLLPAPGLAEGAAR</sequence>
<reference evidence="29 30" key="1">
    <citation type="submission" date="2018-01" db="EMBL/GenBank/DDBJ databases">
        <title>Draft genome sequence of Paucibacter aquatile CR182 isolated from freshwater of the Nakdong River.</title>
        <authorList>
            <person name="Choi A."/>
            <person name="Chung E.J."/>
        </authorList>
    </citation>
    <scope>NUCLEOTIDE SEQUENCE [LARGE SCALE GENOMIC DNA]</scope>
    <source>
        <strain evidence="29 30">CR182</strain>
    </source>
</reference>
<evidence type="ECO:0000256" key="22">
    <source>
        <dbReference type="SAM" id="Phobius"/>
    </source>
</evidence>
<dbReference type="SMART" id="SM00387">
    <property type="entry name" value="HATPase_c"/>
    <property type="match status" value="1"/>
</dbReference>
<dbReference type="PANTHER" id="PTHR45339:SF1">
    <property type="entry name" value="HYBRID SIGNAL TRANSDUCTION HISTIDINE KINASE J"/>
    <property type="match status" value="1"/>
</dbReference>
<dbReference type="InterPro" id="IPR003594">
    <property type="entry name" value="HATPase_dom"/>
</dbReference>
<feature type="domain" description="Histidine kinase" evidence="23">
    <location>
        <begin position="890"/>
        <end position="1111"/>
    </location>
</feature>
<keyword evidence="4" id="KW-1003">Cell membrane</keyword>
<evidence type="ECO:0000259" key="25">
    <source>
        <dbReference type="PROSITE" id="PS50112"/>
    </source>
</evidence>
<evidence type="ECO:0000256" key="20">
    <source>
        <dbReference type="PROSITE-ProRule" id="PRU00110"/>
    </source>
</evidence>
<evidence type="ECO:0000256" key="7">
    <source>
        <dbReference type="ARBA" id="ARBA00022692"/>
    </source>
</evidence>
<dbReference type="SMART" id="SM00073">
    <property type="entry name" value="HPT"/>
    <property type="match status" value="1"/>
</dbReference>
<dbReference type="PANTHER" id="PTHR45339">
    <property type="entry name" value="HYBRID SIGNAL TRANSDUCTION HISTIDINE KINASE J"/>
    <property type="match status" value="1"/>
</dbReference>
<dbReference type="Pfam" id="PF03924">
    <property type="entry name" value="CHASE"/>
    <property type="match status" value="1"/>
</dbReference>
<dbReference type="GO" id="GO:0005524">
    <property type="term" value="F:ATP binding"/>
    <property type="evidence" value="ECO:0007669"/>
    <property type="project" value="UniProtKB-KW"/>
</dbReference>
<evidence type="ECO:0000256" key="17">
    <source>
        <dbReference type="ARBA" id="ARBA00064003"/>
    </source>
</evidence>
<dbReference type="InterPro" id="IPR042240">
    <property type="entry name" value="CHASE_sf"/>
</dbReference>
<dbReference type="PROSITE" id="PS50110">
    <property type="entry name" value="RESPONSE_REGULATORY"/>
    <property type="match status" value="2"/>
</dbReference>